<feature type="domain" description="Inner membrane protein YejM N-terminal" evidence="3">
    <location>
        <begin position="7"/>
        <end position="253"/>
    </location>
</feature>
<feature type="transmembrane region" description="Helical" evidence="1">
    <location>
        <begin position="87"/>
        <end position="104"/>
    </location>
</feature>
<dbReference type="Gene3D" id="3.40.720.10">
    <property type="entry name" value="Alkaline Phosphatase, subunit A"/>
    <property type="match status" value="1"/>
</dbReference>
<keyword evidence="1" id="KW-0472">Membrane</keyword>
<evidence type="ECO:0000259" key="3">
    <source>
        <dbReference type="Pfam" id="PF11893"/>
    </source>
</evidence>
<accession>A0A379EVM9</accession>
<dbReference type="GO" id="GO:0005886">
    <property type="term" value="C:plasma membrane"/>
    <property type="evidence" value="ECO:0007669"/>
    <property type="project" value="TreeGrafter"/>
</dbReference>
<gene>
    <name evidence="4" type="primary">yejM</name>
    <name evidence="4" type="ORF">NCTC11621_01523</name>
</gene>
<dbReference type="PIRSF" id="PIRSF004950">
    <property type="entry name" value="Mmb_sulf_HI0842"/>
    <property type="match status" value="1"/>
</dbReference>
<protein>
    <submittedName>
        <fullName evidence="4">Sulfatase family protein</fullName>
    </submittedName>
</protein>
<name>A0A379EVM9_9PAST</name>
<evidence type="ECO:0000313" key="5">
    <source>
        <dbReference type="Proteomes" id="UP000254704"/>
    </source>
</evidence>
<dbReference type="InterPro" id="IPR017850">
    <property type="entry name" value="Alkaline_phosphatase_core_sf"/>
</dbReference>
<dbReference type="InterPro" id="IPR000917">
    <property type="entry name" value="Sulfatase_N"/>
</dbReference>
<proteinExistence type="predicted"/>
<dbReference type="InterPro" id="IPR024588">
    <property type="entry name" value="YejM_N"/>
</dbReference>
<feature type="transmembrane region" description="Helical" evidence="1">
    <location>
        <begin position="169"/>
        <end position="191"/>
    </location>
</feature>
<keyword evidence="1" id="KW-1133">Transmembrane helix</keyword>
<dbReference type="Proteomes" id="UP000254704">
    <property type="component" value="Unassembled WGS sequence"/>
</dbReference>
<organism evidence="4 5">
    <name type="scientific">Pasteurella canis</name>
    <dbReference type="NCBI Taxonomy" id="753"/>
    <lineage>
        <taxon>Bacteria</taxon>
        <taxon>Pseudomonadati</taxon>
        <taxon>Pseudomonadota</taxon>
        <taxon>Gammaproteobacteria</taxon>
        <taxon>Pasteurellales</taxon>
        <taxon>Pasteurellaceae</taxon>
        <taxon>Pasteurella</taxon>
    </lineage>
</organism>
<keyword evidence="1" id="KW-0812">Transmembrane</keyword>
<dbReference type="Pfam" id="PF11893">
    <property type="entry name" value="DUF3413"/>
    <property type="match status" value="1"/>
</dbReference>
<sequence>MWIKANKQYREETSRKISWGHWFAFFNILWAIAIGTRYAFIIDWPDTLLGKLYFFISILGHFSFVVFALYLLIVFPLSFIIKNQRTFRGITVILTTIGATLLLVDTEVFSRFNLHLSTVVWNLLVNPENGELSRTWQIFFAPMPIILLVQMVFSRWSWQKLRSLERQKWLKAVGVFFVCSFIATHLMYAWADAFIYRPITMQRSNFPLSYPMTARSFLEKHGFLNKEEYDQIIEQQGRLDALKINYPKQPLQFMDSQTPNMLLITISGLRYDAITEVQMPYLSQFAAKSTQFTHHYSSGNTNNTGLTGLFYGLSANYMDSLLSNKTASVLVEKLKQENYQLGLFSSTQFNSTLFRQALFPTLGHSTRKTNNQSETALFKTWLAATNVQNKPFAAYLSLDIRPNLSYENYKLELAEIDRLLSSILPMIDLTNTFVAITAEHGYQFNDLSKKERYHYFARDEIQVPMIIHWHSLPRQKIDKLTSHMDLLPAVMKHIFNVQNPIADYSQGRDLFNLNQEANWVLVSNHRWNVIISPDSTQYHIDRQGNYQKYNRDYQKESSQRPPLGLFLEVFNQERSFIEK</sequence>
<feature type="transmembrane region" description="Helical" evidence="1">
    <location>
        <begin position="52"/>
        <end position="75"/>
    </location>
</feature>
<feature type="domain" description="Sulfatase N-terminal" evidence="2">
    <location>
        <begin position="278"/>
        <end position="494"/>
    </location>
</feature>
<dbReference type="PANTHER" id="PTHR43108:SF10">
    <property type="entry name" value="INNER MEMBRANE PROTEIN YEJM"/>
    <property type="match status" value="1"/>
</dbReference>
<dbReference type="AlphaFoldDB" id="A0A379EVM9"/>
<dbReference type="Pfam" id="PF00884">
    <property type="entry name" value="Sulfatase"/>
    <property type="match status" value="1"/>
</dbReference>
<feature type="transmembrane region" description="Helical" evidence="1">
    <location>
        <begin position="21"/>
        <end position="40"/>
    </location>
</feature>
<evidence type="ECO:0000256" key="1">
    <source>
        <dbReference type="SAM" id="Phobius"/>
    </source>
</evidence>
<reference evidence="4 5" key="1">
    <citation type="submission" date="2018-06" db="EMBL/GenBank/DDBJ databases">
        <authorList>
            <consortium name="Pathogen Informatics"/>
            <person name="Doyle S."/>
        </authorList>
    </citation>
    <scope>NUCLEOTIDE SEQUENCE [LARGE SCALE GENOMIC DNA]</scope>
    <source>
        <strain evidence="4 5">NCTC11621</strain>
    </source>
</reference>
<dbReference type="SUPFAM" id="SSF53649">
    <property type="entry name" value="Alkaline phosphatase-like"/>
    <property type="match status" value="1"/>
</dbReference>
<dbReference type="InterPro" id="IPR012159">
    <property type="entry name" value="YejM-like"/>
</dbReference>
<dbReference type="RefSeq" id="WP_115323137.1">
    <property type="nucleotide sequence ID" value="NZ_UGTV01000015.1"/>
</dbReference>
<evidence type="ECO:0000313" key="4">
    <source>
        <dbReference type="EMBL" id="SUC10469.1"/>
    </source>
</evidence>
<evidence type="ECO:0000259" key="2">
    <source>
        <dbReference type="Pfam" id="PF00884"/>
    </source>
</evidence>
<dbReference type="EMBL" id="UGTV01000015">
    <property type="protein sequence ID" value="SUC10469.1"/>
    <property type="molecule type" value="Genomic_DNA"/>
</dbReference>
<feature type="transmembrane region" description="Helical" evidence="1">
    <location>
        <begin position="136"/>
        <end position="157"/>
    </location>
</feature>
<dbReference type="PANTHER" id="PTHR43108">
    <property type="entry name" value="N-ACETYLGLUCOSAMINE-6-SULFATASE FAMILY MEMBER"/>
    <property type="match status" value="1"/>
</dbReference>